<evidence type="ECO:0000313" key="2">
    <source>
        <dbReference type="EMBL" id="ACN14095.1"/>
    </source>
</evidence>
<organism evidence="2 3">
    <name type="scientific">Desulforapulum autotrophicum (strain ATCC 43914 / DSM 3382 / VKM B-1955 / HRM2)</name>
    <name type="common">Desulfobacterium autotrophicum</name>
    <dbReference type="NCBI Taxonomy" id="177437"/>
    <lineage>
        <taxon>Bacteria</taxon>
        <taxon>Pseudomonadati</taxon>
        <taxon>Thermodesulfobacteriota</taxon>
        <taxon>Desulfobacteria</taxon>
        <taxon>Desulfobacterales</taxon>
        <taxon>Desulfobacteraceae</taxon>
        <taxon>Desulforapulum</taxon>
    </lineage>
</organism>
<dbReference type="AlphaFoldDB" id="C0QKM4"/>
<dbReference type="STRING" id="177437.HRM2_09830"/>
<dbReference type="GO" id="GO:0009399">
    <property type="term" value="P:nitrogen fixation"/>
    <property type="evidence" value="ECO:0007669"/>
    <property type="project" value="InterPro"/>
</dbReference>
<reference evidence="2 3" key="1">
    <citation type="journal article" date="2009" name="Environ. Microbiol.">
        <title>Genome sequence of Desulfobacterium autotrophicum HRM2, a marine sulfate reducer oxidizing organic carbon completely to carbon dioxide.</title>
        <authorList>
            <person name="Strittmatter A.W."/>
            <person name="Liesegang H."/>
            <person name="Rabus R."/>
            <person name="Decker I."/>
            <person name="Amann J."/>
            <person name="Andres S."/>
            <person name="Henne A."/>
            <person name="Fricke W.F."/>
            <person name="Martinez-Arias R."/>
            <person name="Bartels D."/>
            <person name="Goesmann A."/>
            <person name="Krause L."/>
            <person name="Puehler A."/>
            <person name="Klenk H.P."/>
            <person name="Richter M."/>
            <person name="Schuler M."/>
            <person name="Gloeckner F.O."/>
            <person name="Meyerdierks A."/>
            <person name="Gottschalk G."/>
            <person name="Amann R."/>
        </authorList>
    </citation>
    <scope>NUCLEOTIDE SEQUENCE [LARGE SCALE GENOMIC DNA]</scope>
    <source>
        <strain evidence="3">ATCC 43914 / DSM 3382 / HRM2</strain>
    </source>
</reference>
<gene>
    <name evidence="2" type="primary">draT</name>
    <name evidence="2" type="ordered locus">HRM2_09830</name>
</gene>
<dbReference type="KEGG" id="dat:HRM2_09830"/>
<evidence type="ECO:0000313" key="3">
    <source>
        <dbReference type="Proteomes" id="UP000000442"/>
    </source>
</evidence>
<dbReference type="GO" id="GO:0030701">
    <property type="term" value="F:NAD+-dinitrogen-reductase ADP-D-ribosyltransferase activity"/>
    <property type="evidence" value="ECO:0007669"/>
    <property type="project" value="UniProtKB-EC"/>
</dbReference>
<dbReference type="Proteomes" id="UP000000442">
    <property type="component" value="Chromosome"/>
</dbReference>
<keyword evidence="2" id="KW-0808">Transferase</keyword>
<proteinExistence type="predicted"/>
<name>C0QKM4_DESAH</name>
<keyword evidence="2" id="KW-0328">Glycosyltransferase</keyword>
<protein>
    <submittedName>
        <fullName evidence="2">DraT</fullName>
        <ecNumber evidence="2">2.4.2.37</ecNumber>
    </submittedName>
</protein>
<dbReference type="HOGENOM" id="CLU_965134_0_0_7"/>
<dbReference type="eggNOG" id="ENOG502Z8KN">
    <property type="taxonomic scope" value="Bacteria"/>
</dbReference>
<dbReference type="RefSeq" id="WP_015902884.1">
    <property type="nucleotide sequence ID" value="NC_012108.1"/>
</dbReference>
<keyword evidence="3" id="KW-1185">Reference proteome</keyword>
<dbReference type="Pfam" id="PF07357">
    <property type="entry name" value="DRAT"/>
    <property type="match status" value="1"/>
</dbReference>
<evidence type="ECO:0000256" key="1">
    <source>
        <dbReference type="SAM" id="MobiDB-lite"/>
    </source>
</evidence>
<accession>C0QKM4</accession>
<sequence>MRKIADPGGLKTWKDRKKTDLQGTQTENNPGNCQFSLCSLTPWIIGSRDFNDNPMPLSIQGVRATHSHFFKLLDKSTTWEQRARTFQDYMEVAFHLHQWRKTGDPDGQVNLKHSYLRFLRGWLFNASSVEGAVMKGWVESRMGLVPTYHCGRIQGKESNEYLAYLKDRMGGASRTNAIFSQLDLLYEFVQYEIQRRDPQVTHITLFRGIYDFSEHEILARTDNQRAVVRLNNLNSFTHDFERAWEFGTFVMEVRVPVSKIFFDGSFLRAGILRGEEEVLVIGGEYDITRRLV</sequence>
<dbReference type="EC" id="2.4.2.37" evidence="2"/>
<dbReference type="EMBL" id="CP001087">
    <property type="protein sequence ID" value="ACN14095.1"/>
    <property type="molecule type" value="Genomic_DNA"/>
</dbReference>
<dbReference type="InterPro" id="IPR009953">
    <property type="entry name" value="DRA_trans"/>
</dbReference>
<feature type="region of interest" description="Disordered" evidence="1">
    <location>
        <begin position="1"/>
        <end position="28"/>
    </location>
</feature>